<keyword evidence="3" id="KW-1185">Reference proteome</keyword>
<accession>A0A136IX28</accession>
<proteinExistence type="predicted"/>
<feature type="signal peptide" evidence="1">
    <location>
        <begin position="1"/>
        <end position="22"/>
    </location>
</feature>
<gene>
    <name evidence="2" type="ORF">Micbo1qcDRAFT_206430</name>
</gene>
<evidence type="ECO:0000313" key="3">
    <source>
        <dbReference type="Proteomes" id="UP000070501"/>
    </source>
</evidence>
<name>A0A136IX28_9PEZI</name>
<keyword evidence="1" id="KW-0732">Signal</keyword>
<dbReference type="InParanoid" id="A0A136IX28"/>
<organism evidence="2 3">
    <name type="scientific">Microdochium bolleyi</name>
    <dbReference type="NCBI Taxonomy" id="196109"/>
    <lineage>
        <taxon>Eukaryota</taxon>
        <taxon>Fungi</taxon>
        <taxon>Dikarya</taxon>
        <taxon>Ascomycota</taxon>
        <taxon>Pezizomycotina</taxon>
        <taxon>Sordariomycetes</taxon>
        <taxon>Xylariomycetidae</taxon>
        <taxon>Xylariales</taxon>
        <taxon>Microdochiaceae</taxon>
        <taxon>Microdochium</taxon>
    </lineage>
</organism>
<evidence type="ECO:0008006" key="4">
    <source>
        <dbReference type="Google" id="ProtNLM"/>
    </source>
</evidence>
<dbReference type="AlphaFoldDB" id="A0A136IX28"/>
<sequence length="129" mass="13836">MSPQHAISGLLTWAAAIATASAWGCYPAGGVLWTEIDRALGGPGVPAISKRICDGAARDYYKGEKRDGCFNVGNARVNWEVENISDGEAVLTEGECNDSVLYEMFGCNAGSQQNHGSFYYYLDPNMGNC</sequence>
<dbReference type="EMBL" id="KQ964255">
    <property type="protein sequence ID" value="KXJ89495.1"/>
    <property type="molecule type" value="Genomic_DNA"/>
</dbReference>
<feature type="chain" id="PRO_5007293231" description="Secreted protein" evidence="1">
    <location>
        <begin position="23"/>
        <end position="129"/>
    </location>
</feature>
<dbReference type="Proteomes" id="UP000070501">
    <property type="component" value="Unassembled WGS sequence"/>
</dbReference>
<dbReference type="OrthoDB" id="3621332at2759"/>
<reference evidence="3" key="1">
    <citation type="submission" date="2016-02" db="EMBL/GenBank/DDBJ databases">
        <title>Draft genome sequence of Microdochium bolleyi, a fungal endophyte of beachgrass.</title>
        <authorList>
            <consortium name="DOE Joint Genome Institute"/>
            <person name="David A.S."/>
            <person name="May G."/>
            <person name="Haridas S."/>
            <person name="Lim J."/>
            <person name="Wang M."/>
            <person name="Labutti K."/>
            <person name="Lipzen A."/>
            <person name="Barry K."/>
            <person name="Grigoriev I.V."/>
        </authorList>
    </citation>
    <scope>NUCLEOTIDE SEQUENCE [LARGE SCALE GENOMIC DNA]</scope>
    <source>
        <strain evidence="3">J235TASD1</strain>
    </source>
</reference>
<protein>
    <recommendedName>
        <fullName evidence="4">Secreted protein</fullName>
    </recommendedName>
</protein>
<evidence type="ECO:0000256" key="1">
    <source>
        <dbReference type="SAM" id="SignalP"/>
    </source>
</evidence>
<evidence type="ECO:0000313" key="2">
    <source>
        <dbReference type="EMBL" id="KXJ89495.1"/>
    </source>
</evidence>